<accession>V4ALS8</accession>
<evidence type="ECO:0000313" key="2">
    <source>
        <dbReference type="Proteomes" id="UP000030746"/>
    </source>
</evidence>
<dbReference type="HOGENOM" id="CLU_1273502_0_0_1"/>
<keyword evidence="2" id="KW-1185">Reference proteome</keyword>
<gene>
    <name evidence="1" type="ORF">LOTGIDRAFT_239117</name>
</gene>
<dbReference type="AlphaFoldDB" id="V4ALS8"/>
<dbReference type="RefSeq" id="XP_009051243.1">
    <property type="nucleotide sequence ID" value="XM_009052995.1"/>
</dbReference>
<organism evidence="1 2">
    <name type="scientific">Lottia gigantea</name>
    <name type="common">Giant owl limpet</name>
    <dbReference type="NCBI Taxonomy" id="225164"/>
    <lineage>
        <taxon>Eukaryota</taxon>
        <taxon>Metazoa</taxon>
        <taxon>Spiralia</taxon>
        <taxon>Lophotrochozoa</taxon>
        <taxon>Mollusca</taxon>
        <taxon>Gastropoda</taxon>
        <taxon>Patellogastropoda</taxon>
        <taxon>Lottioidea</taxon>
        <taxon>Lottiidae</taxon>
        <taxon>Lottia</taxon>
    </lineage>
</organism>
<dbReference type="KEGG" id="lgi:LOTGIDRAFT_239117"/>
<dbReference type="Proteomes" id="UP000030746">
    <property type="component" value="Unassembled WGS sequence"/>
</dbReference>
<dbReference type="GeneID" id="20250965"/>
<proteinExistence type="predicted"/>
<reference evidence="1 2" key="1">
    <citation type="journal article" date="2013" name="Nature">
        <title>Insights into bilaterian evolution from three spiralian genomes.</title>
        <authorList>
            <person name="Simakov O."/>
            <person name="Marletaz F."/>
            <person name="Cho S.J."/>
            <person name="Edsinger-Gonzales E."/>
            <person name="Havlak P."/>
            <person name="Hellsten U."/>
            <person name="Kuo D.H."/>
            <person name="Larsson T."/>
            <person name="Lv J."/>
            <person name="Arendt D."/>
            <person name="Savage R."/>
            <person name="Osoegawa K."/>
            <person name="de Jong P."/>
            <person name="Grimwood J."/>
            <person name="Chapman J.A."/>
            <person name="Shapiro H."/>
            <person name="Aerts A."/>
            <person name="Otillar R.P."/>
            <person name="Terry A.Y."/>
            <person name="Boore J.L."/>
            <person name="Grigoriev I.V."/>
            <person name="Lindberg D.R."/>
            <person name="Seaver E.C."/>
            <person name="Weisblat D.A."/>
            <person name="Putnam N.H."/>
            <person name="Rokhsar D.S."/>
        </authorList>
    </citation>
    <scope>NUCLEOTIDE SEQUENCE [LARGE SCALE GENOMIC DNA]</scope>
</reference>
<dbReference type="EMBL" id="KB201280">
    <property type="protein sequence ID" value="ESO98077.1"/>
    <property type="molecule type" value="Genomic_DNA"/>
</dbReference>
<name>V4ALS8_LOTGI</name>
<dbReference type="OrthoDB" id="6137666at2759"/>
<sequence>MGLCQERWVCCKKDGFVVRKNGFVVRKDRFVVSKNGFVVRKNGFVVRKDGFVVRKIGFVVRKDGIVVRKDGLVVRKNGFVVRKDGFVVRKMDLLYEKTGLLSGKISLFQHRLCPPGKTSYDCGKGSCCRDERQRVISTQIGGFIHMLGGQKGTCTVGKAQKGELCDSACDCDTGLKCYRPMTGMCCLPSTCHDENYVKKQQAYWANCLKNPNCAFPK</sequence>
<dbReference type="CTD" id="20250965"/>
<evidence type="ECO:0000313" key="1">
    <source>
        <dbReference type="EMBL" id="ESO98077.1"/>
    </source>
</evidence>
<protein>
    <submittedName>
        <fullName evidence="1">Uncharacterized protein</fullName>
    </submittedName>
</protein>